<dbReference type="InterPro" id="IPR002504">
    <property type="entry name" value="NADK"/>
</dbReference>
<gene>
    <name evidence="6" type="primary">nadK</name>
    <name evidence="7" type="ORF">SAMN02745973_00319</name>
</gene>
<feature type="binding site" evidence="6">
    <location>
        <position position="153"/>
    </location>
    <ligand>
        <name>NAD(+)</name>
        <dbReference type="ChEBI" id="CHEBI:57540"/>
    </ligand>
</feature>
<feature type="binding site" evidence="6">
    <location>
        <begin position="183"/>
        <end position="188"/>
    </location>
    <ligand>
        <name>NAD(+)</name>
        <dbReference type="ChEBI" id="CHEBI:57540"/>
    </ligand>
</feature>
<dbReference type="EMBL" id="FUWV01000001">
    <property type="protein sequence ID" value="SJZ36947.1"/>
    <property type="molecule type" value="Genomic_DNA"/>
</dbReference>
<dbReference type="RefSeq" id="WP_087677758.1">
    <property type="nucleotide sequence ID" value="NZ_FUWV01000001.1"/>
</dbReference>
<dbReference type="GO" id="GO:0003951">
    <property type="term" value="F:NAD+ kinase activity"/>
    <property type="evidence" value="ECO:0007669"/>
    <property type="project" value="UniProtKB-UniRule"/>
</dbReference>
<dbReference type="Gene3D" id="2.60.200.30">
    <property type="entry name" value="Probable inorganic polyphosphate/atp-NAD kinase, domain 2"/>
    <property type="match status" value="1"/>
</dbReference>
<feature type="active site" description="Proton acceptor" evidence="6">
    <location>
        <position position="68"/>
    </location>
</feature>
<dbReference type="AlphaFoldDB" id="A0A1T4K3R8"/>
<dbReference type="InterPro" id="IPR016064">
    <property type="entry name" value="NAD/diacylglycerol_kinase_sf"/>
</dbReference>
<sequence>MKKIGIIPNFTKDKDMNLTKKIISWIEDHGGKVLLNEVEAKKVHRQDLAYKSYKMYKESDFIIVLGGDGTLLGVARKVAWYETPILGVNLGRLGFLTEVELGDLYIALEKIFAGEYTIEKRMMLEAVVINNNVQVETFYGLNDVVISKGAFLRMIRLKTYIDDHYLDSYSADGIIISSPTGSTAYSLSAGGPIVNPKNSLLIITPISPHTLHARSVIISDKEKVCIELENEDNEGMLTIDGQQGYRLKKEDKVVVSKADFCANFIKLNNITFYDVLRKKLSEMIINKE</sequence>
<evidence type="ECO:0000256" key="4">
    <source>
        <dbReference type="ARBA" id="ARBA00023027"/>
    </source>
</evidence>
<dbReference type="GO" id="GO:0046872">
    <property type="term" value="F:metal ion binding"/>
    <property type="evidence" value="ECO:0007669"/>
    <property type="project" value="UniProtKB-UniRule"/>
</dbReference>
<comment type="cofactor">
    <cofactor evidence="6">
        <name>a divalent metal cation</name>
        <dbReference type="ChEBI" id="CHEBI:60240"/>
    </cofactor>
</comment>
<dbReference type="EC" id="2.7.1.23" evidence="6"/>
<evidence type="ECO:0000256" key="3">
    <source>
        <dbReference type="ARBA" id="ARBA00022857"/>
    </source>
</evidence>
<keyword evidence="1 6" id="KW-0808">Transferase</keyword>
<evidence type="ECO:0000256" key="1">
    <source>
        <dbReference type="ARBA" id="ARBA00022679"/>
    </source>
</evidence>
<keyword evidence="6" id="KW-0067">ATP-binding</keyword>
<keyword evidence="3 6" id="KW-0521">NADP</keyword>
<dbReference type="GO" id="GO:0005737">
    <property type="term" value="C:cytoplasm"/>
    <property type="evidence" value="ECO:0007669"/>
    <property type="project" value="UniProtKB-SubCell"/>
</dbReference>
<name>A0A1T4K3R8_9FIRM</name>
<dbReference type="GO" id="GO:0006741">
    <property type="term" value="P:NADP+ biosynthetic process"/>
    <property type="evidence" value="ECO:0007669"/>
    <property type="project" value="UniProtKB-UniRule"/>
</dbReference>
<feature type="binding site" evidence="6">
    <location>
        <begin position="68"/>
        <end position="69"/>
    </location>
    <ligand>
        <name>NAD(+)</name>
        <dbReference type="ChEBI" id="CHEBI:57540"/>
    </ligand>
</feature>
<feature type="binding site" evidence="6">
    <location>
        <begin position="142"/>
        <end position="143"/>
    </location>
    <ligand>
        <name>NAD(+)</name>
        <dbReference type="ChEBI" id="CHEBI:57540"/>
    </ligand>
</feature>
<feature type="binding site" evidence="6">
    <location>
        <position position="172"/>
    </location>
    <ligand>
        <name>NAD(+)</name>
        <dbReference type="ChEBI" id="CHEBI:57540"/>
    </ligand>
</feature>
<dbReference type="SUPFAM" id="SSF111331">
    <property type="entry name" value="NAD kinase/diacylglycerol kinase-like"/>
    <property type="match status" value="1"/>
</dbReference>
<dbReference type="GO" id="GO:0019674">
    <property type="term" value="P:NAD+ metabolic process"/>
    <property type="evidence" value="ECO:0007669"/>
    <property type="project" value="InterPro"/>
</dbReference>
<dbReference type="InterPro" id="IPR017437">
    <property type="entry name" value="ATP-NAD_kinase_PpnK-typ_C"/>
</dbReference>
<dbReference type="GO" id="GO:0051287">
    <property type="term" value="F:NAD binding"/>
    <property type="evidence" value="ECO:0007669"/>
    <property type="project" value="UniProtKB-ARBA"/>
</dbReference>
<keyword evidence="6" id="KW-0963">Cytoplasm</keyword>
<comment type="function">
    <text evidence="6">Involved in the regulation of the intracellular balance of NAD and NADP, and is a key enzyme in the biosynthesis of NADP. Catalyzes specifically the phosphorylation on 2'-hydroxyl of the adenosine moiety of NAD to yield NADP.</text>
</comment>
<protein>
    <recommendedName>
        <fullName evidence="6">NAD kinase</fullName>
        <ecNumber evidence="6">2.7.1.23</ecNumber>
    </recommendedName>
    <alternativeName>
        <fullName evidence="6">ATP-dependent NAD kinase</fullName>
    </alternativeName>
</protein>
<comment type="subcellular location">
    <subcellularLocation>
        <location evidence="6">Cytoplasm</location>
    </subcellularLocation>
</comment>
<keyword evidence="8" id="KW-1185">Reference proteome</keyword>
<evidence type="ECO:0000256" key="2">
    <source>
        <dbReference type="ARBA" id="ARBA00022777"/>
    </source>
</evidence>
<evidence type="ECO:0000313" key="8">
    <source>
        <dbReference type="Proteomes" id="UP000196365"/>
    </source>
</evidence>
<reference evidence="7 8" key="1">
    <citation type="submission" date="2017-02" db="EMBL/GenBank/DDBJ databases">
        <authorList>
            <person name="Peterson S.W."/>
        </authorList>
    </citation>
    <scope>NUCLEOTIDE SEQUENCE [LARGE SCALE GENOMIC DNA]</scope>
    <source>
        <strain evidence="7 8">DSM 15102</strain>
    </source>
</reference>
<dbReference type="InterPro" id="IPR017438">
    <property type="entry name" value="ATP-NAD_kinase_N"/>
</dbReference>
<dbReference type="OrthoDB" id="9774737at2"/>
<evidence type="ECO:0000256" key="5">
    <source>
        <dbReference type="ARBA" id="ARBA00047925"/>
    </source>
</evidence>
<dbReference type="Pfam" id="PF20143">
    <property type="entry name" value="NAD_kinase_C"/>
    <property type="match status" value="1"/>
</dbReference>
<comment type="catalytic activity">
    <reaction evidence="5 6">
        <text>NAD(+) + ATP = ADP + NADP(+) + H(+)</text>
        <dbReference type="Rhea" id="RHEA:18629"/>
        <dbReference type="ChEBI" id="CHEBI:15378"/>
        <dbReference type="ChEBI" id="CHEBI:30616"/>
        <dbReference type="ChEBI" id="CHEBI:57540"/>
        <dbReference type="ChEBI" id="CHEBI:58349"/>
        <dbReference type="ChEBI" id="CHEBI:456216"/>
        <dbReference type="EC" id="2.7.1.23"/>
    </reaction>
</comment>
<keyword evidence="2 6" id="KW-0418">Kinase</keyword>
<feature type="binding site" evidence="6">
    <location>
        <position position="242"/>
    </location>
    <ligand>
        <name>NAD(+)</name>
        <dbReference type="ChEBI" id="CHEBI:57540"/>
    </ligand>
</feature>
<dbReference type="GO" id="GO:0005524">
    <property type="term" value="F:ATP binding"/>
    <property type="evidence" value="ECO:0007669"/>
    <property type="project" value="UniProtKB-KW"/>
</dbReference>
<comment type="similarity">
    <text evidence="6">Belongs to the NAD kinase family.</text>
</comment>
<evidence type="ECO:0000313" key="7">
    <source>
        <dbReference type="EMBL" id="SJZ36947.1"/>
    </source>
</evidence>
<proteinExistence type="inferred from homology"/>
<evidence type="ECO:0000256" key="6">
    <source>
        <dbReference type="HAMAP-Rule" id="MF_00361"/>
    </source>
</evidence>
<comment type="caution">
    <text evidence="6">Lacks conserved residue(s) required for the propagation of feature annotation.</text>
</comment>
<dbReference type="PANTHER" id="PTHR20275:SF0">
    <property type="entry name" value="NAD KINASE"/>
    <property type="match status" value="1"/>
</dbReference>
<keyword evidence="4 6" id="KW-0520">NAD</keyword>
<dbReference type="HAMAP" id="MF_00361">
    <property type="entry name" value="NAD_kinase"/>
    <property type="match status" value="1"/>
</dbReference>
<dbReference type="Pfam" id="PF01513">
    <property type="entry name" value="NAD_kinase"/>
    <property type="match status" value="1"/>
</dbReference>
<keyword evidence="6" id="KW-0547">Nucleotide-binding</keyword>
<organism evidence="7 8">
    <name type="scientific">Garciella nitratireducens DSM 15102</name>
    <dbReference type="NCBI Taxonomy" id="1121911"/>
    <lineage>
        <taxon>Bacteria</taxon>
        <taxon>Bacillati</taxon>
        <taxon>Bacillota</taxon>
        <taxon>Clostridia</taxon>
        <taxon>Eubacteriales</taxon>
        <taxon>Eubacteriaceae</taxon>
        <taxon>Garciella</taxon>
    </lineage>
</organism>
<dbReference type="Gene3D" id="3.40.50.10330">
    <property type="entry name" value="Probable inorganic polyphosphate/atp-NAD kinase, domain 1"/>
    <property type="match status" value="1"/>
</dbReference>
<dbReference type="Proteomes" id="UP000196365">
    <property type="component" value="Unassembled WGS sequence"/>
</dbReference>
<accession>A0A1T4K3R8</accession>
<dbReference type="PANTHER" id="PTHR20275">
    <property type="entry name" value="NAD KINASE"/>
    <property type="match status" value="1"/>
</dbReference>